<keyword evidence="5 6" id="KW-0234">DNA repair</keyword>
<evidence type="ECO:0000256" key="3">
    <source>
        <dbReference type="ARBA" id="ARBA00023125"/>
    </source>
</evidence>
<keyword evidence="8" id="KW-0547">Nucleotide-binding</keyword>
<dbReference type="InterPro" id="IPR010994">
    <property type="entry name" value="RuvA_2-like"/>
</dbReference>
<dbReference type="InterPro" id="IPR003583">
    <property type="entry name" value="Hlx-hairpin-Hlx_DNA-bd_motif"/>
</dbReference>
<comment type="similarity">
    <text evidence="6">Belongs to the RuvA family.</text>
</comment>
<dbReference type="InterPro" id="IPR012340">
    <property type="entry name" value="NA-bd_OB-fold"/>
</dbReference>
<sequence>MLYSIFGKFIFKKPPFLVVEAGGLGFKIFVSSKTFHRLPKIGSKIKLFCYPHLRQDGLELYGFLSEKELEIFELLNSIPSVGPKIALKILSAGRIDGLLAAIDKNRIDILTKISGVGKKTAHRIILELRDKIKNQVDENIIDLMDIDADIEKTLKNLGYKQSEIKDALKDIPSKISKIDERLRMALKNLS</sequence>
<dbReference type="SUPFAM" id="SSF46929">
    <property type="entry name" value="DNA helicase RuvA subunit, C-terminal domain"/>
    <property type="match status" value="1"/>
</dbReference>
<evidence type="ECO:0000313" key="9">
    <source>
        <dbReference type="Proteomes" id="UP000034256"/>
    </source>
</evidence>
<dbReference type="AlphaFoldDB" id="A0A0G0XKA3"/>
<dbReference type="GO" id="GO:0009379">
    <property type="term" value="C:Holliday junction helicase complex"/>
    <property type="evidence" value="ECO:0007669"/>
    <property type="project" value="InterPro"/>
</dbReference>
<comment type="domain">
    <text evidence="6">Has three domains with a flexible linker between the domains II and III and assumes an 'L' shape. Domain III is highly mobile and contacts RuvB.</text>
</comment>
<dbReference type="GO" id="GO:0005524">
    <property type="term" value="F:ATP binding"/>
    <property type="evidence" value="ECO:0007669"/>
    <property type="project" value="InterPro"/>
</dbReference>
<evidence type="ECO:0000256" key="4">
    <source>
        <dbReference type="ARBA" id="ARBA00023172"/>
    </source>
</evidence>
<dbReference type="GO" id="GO:0006281">
    <property type="term" value="P:DNA repair"/>
    <property type="evidence" value="ECO:0007669"/>
    <property type="project" value="UniProtKB-UniRule"/>
</dbReference>
<evidence type="ECO:0000256" key="6">
    <source>
        <dbReference type="HAMAP-Rule" id="MF_00031"/>
    </source>
</evidence>
<dbReference type="GO" id="GO:0009378">
    <property type="term" value="F:four-way junction helicase activity"/>
    <property type="evidence" value="ECO:0007669"/>
    <property type="project" value="InterPro"/>
</dbReference>
<evidence type="ECO:0000256" key="2">
    <source>
        <dbReference type="ARBA" id="ARBA00022763"/>
    </source>
</evidence>
<dbReference type="SUPFAM" id="SSF50249">
    <property type="entry name" value="Nucleic acid-binding proteins"/>
    <property type="match status" value="1"/>
</dbReference>
<dbReference type="Proteomes" id="UP000034256">
    <property type="component" value="Unassembled WGS sequence"/>
</dbReference>
<dbReference type="Pfam" id="PF01330">
    <property type="entry name" value="RuvA_N"/>
    <property type="match status" value="1"/>
</dbReference>
<keyword evidence="8" id="KW-0378">Hydrolase</keyword>
<dbReference type="Pfam" id="PF14520">
    <property type="entry name" value="HHH_5"/>
    <property type="match status" value="1"/>
</dbReference>
<dbReference type="HAMAP" id="MF_00031">
    <property type="entry name" value="DNA_HJ_migration_RuvA"/>
    <property type="match status" value="1"/>
</dbReference>
<dbReference type="SUPFAM" id="SSF47781">
    <property type="entry name" value="RuvA domain 2-like"/>
    <property type="match status" value="1"/>
</dbReference>
<feature type="region of interest" description="Domain I" evidence="6">
    <location>
        <begin position="1"/>
        <end position="64"/>
    </location>
</feature>
<dbReference type="SMART" id="SM00278">
    <property type="entry name" value="HhH1"/>
    <property type="match status" value="2"/>
</dbReference>
<reference evidence="8 9" key="1">
    <citation type="journal article" date="2015" name="Nature">
        <title>rRNA introns, odd ribosomes, and small enigmatic genomes across a large radiation of phyla.</title>
        <authorList>
            <person name="Brown C.T."/>
            <person name="Hug L.A."/>
            <person name="Thomas B.C."/>
            <person name="Sharon I."/>
            <person name="Castelle C.J."/>
            <person name="Singh A."/>
            <person name="Wilkins M.J."/>
            <person name="Williams K.H."/>
            <person name="Banfield J.F."/>
        </authorList>
    </citation>
    <scope>NUCLEOTIDE SEQUENCE [LARGE SCALE GENOMIC DNA]</scope>
</reference>
<gene>
    <name evidence="6" type="primary">ruvA</name>
    <name evidence="8" type="ORF">UU85_C0004G0088</name>
</gene>
<feature type="region of interest" description="Domain III" evidence="6">
    <location>
        <begin position="144"/>
        <end position="190"/>
    </location>
</feature>
<feature type="domain" description="Helix-hairpin-helix DNA-binding motif class 1" evidence="7">
    <location>
        <begin position="73"/>
        <end position="92"/>
    </location>
</feature>
<keyword evidence="2 6" id="KW-0227">DNA damage</keyword>
<comment type="subunit">
    <text evidence="6">Homotetramer. Forms an RuvA(8)-RuvB(12)-Holliday junction (HJ) complex. HJ DNA is sandwiched between 2 RuvA tetramers; dsDNA enters through RuvA and exits via RuvB. An RuvB hexamer assembles on each DNA strand where it exits the tetramer. Each RuvB hexamer is contacted by two RuvA subunits (via domain III) on 2 adjacent RuvB subunits; this complex drives branch migration. In the full resolvosome a probable DNA-RuvA(4)-RuvB(12)-RuvC(2) complex forms which resolves the HJ.</text>
</comment>
<comment type="subcellular location">
    <subcellularLocation>
        <location evidence="6">Cytoplasm</location>
    </subcellularLocation>
</comment>
<dbReference type="CDD" id="cd14332">
    <property type="entry name" value="UBA_RuvA_C"/>
    <property type="match status" value="1"/>
</dbReference>
<dbReference type="Gene3D" id="1.10.150.20">
    <property type="entry name" value="5' to 3' exonuclease, C-terminal subdomain"/>
    <property type="match status" value="1"/>
</dbReference>
<comment type="function">
    <text evidence="6">The RuvA-RuvB-RuvC complex processes Holliday junction (HJ) DNA during genetic recombination and DNA repair, while the RuvA-RuvB complex plays an important role in the rescue of blocked DNA replication forks via replication fork reversal (RFR). RuvA specifically binds to HJ cruciform DNA, conferring on it an open structure. The RuvB hexamer acts as an ATP-dependent pump, pulling dsDNA into and through the RuvAB complex. HJ branch migration allows RuvC to scan DNA until it finds its consensus sequence, where it cleaves and resolves the cruciform DNA.</text>
</comment>
<name>A0A0G0XKA3_9BACT</name>
<proteinExistence type="inferred from homology"/>
<dbReference type="GO" id="GO:0005737">
    <property type="term" value="C:cytoplasm"/>
    <property type="evidence" value="ECO:0007669"/>
    <property type="project" value="UniProtKB-SubCell"/>
</dbReference>
<dbReference type="InterPro" id="IPR036267">
    <property type="entry name" value="RuvA_C_sf"/>
</dbReference>
<dbReference type="Pfam" id="PF07499">
    <property type="entry name" value="RuvA_C"/>
    <property type="match status" value="1"/>
</dbReference>
<dbReference type="InterPro" id="IPR000085">
    <property type="entry name" value="RuvA"/>
</dbReference>
<organism evidence="8 9">
    <name type="scientific">Candidatus Wolfebacteria bacterium GW2011_GWA2_42_10</name>
    <dbReference type="NCBI Taxonomy" id="1619004"/>
    <lineage>
        <taxon>Bacteria</taxon>
        <taxon>Candidatus Wolfeibacteriota</taxon>
    </lineage>
</organism>
<feature type="domain" description="Helix-hairpin-helix DNA-binding motif class 1" evidence="7">
    <location>
        <begin position="108"/>
        <end position="127"/>
    </location>
</feature>
<dbReference type="Gene3D" id="2.40.50.140">
    <property type="entry name" value="Nucleic acid-binding proteins"/>
    <property type="match status" value="1"/>
</dbReference>
<comment type="caution">
    <text evidence="8">The sequence shown here is derived from an EMBL/GenBank/DDBJ whole genome shotgun (WGS) entry which is preliminary data.</text>
</comment>
<evidence type="ECO:0000313" key="8">
    <source>
        <dbReference type="EMBL" id="KKS25329.1"/>
    </source>
</evidence>
<dbReference type="GO" id="GO:0006310">
    <property type="term" value="P:DNA recombination"/>
    <property type="evidence" value="ECO:0007669"/>
    <property type="project" value="UniProtKB-UniRule"/>
</dbReference>
<evidence type="ECO:0000259" key="7">
    <source>
        <dbReference type="SMART" id="SM00278"/>
    </source>
</evidence>
<evidence type="ECO:0000256" key="5">
    <source>
        <dbReference type="ARBA" id="ARBA00023204"/>
    </source>
</evidence>
<keyword evidence="3 6" id="KW-0238">DNA-binding</keyword>
<evidence type="ECO:0000256" key="1">
    <source>
        <dbReference type="ARBA" id="ARBA00022490"/>
    </source>
</evidence>
<dbReference type="GO" id="GO:0000400">
    <property type="term" value="F:four-way junction DNA binding"/>
    <property type="evidence" value="ECO:0007669"/>
    <property type="project" value="UniProtKB-UniRule"/>
</dbReference>
<dbReference type="PATRIC" id="fig|1619004.3.peg.328"/>
<protein>
    <recommendedName>
        <fullName evidence="6">Holliday junction branch migration complex subunit RuvA</fullName>
    </recommendedName>
</protein>
<dbReference type="InterPro" id="IPR013849">
    <property type="entry name" value="DNA_helicase_Holl-junc_RuvA_I"/>
</dbReference>
<dbReference type="NCBIfam" id="TIGR00084">
    <property type="entry name" value="ruvA"/>
    <property type="match status" value="1"/>
</dbReference>
<keyword evidence="8" id="KW-0347">Helicase</keyword>
<dbReference type="GO" id="GO:0048476">
    <property type="term" value="C:Holliday junction resolvase complex"/>
    <property type="evidence" value="ECO:0007669"/>
    <property type="project" value="UniProtKB-UniRule"/>
</dbReference>
<comment type="caution">
    <text evidence="6">Lacks conserved residue(s) required for the propagation of feature annotation.</text>
</comment>
<accession>A0A0G0XKA3</accession>
<keyword evidence="8" id="KW-0067">ATP-binding</keyword>
<keyword evidence="1 6" id="KW-0963">Cytoplasm</keyword>
<dbReference type="EMBL" id="LCCF01000004">
    <property type="protein sequence ID" value="KKS25329.1"/>
    <property type="molecule type" value="Genomic_DNA"/>
</dbReference>
<keyword evidence="4 6" id="KW-0233">DNA recombination</keyword>
<dbReference type="InterPro" id="IPR011114">
    <property type="entry name" value="RuvA_C"/>
</dbReference>